<proteinExistence type="predicted"/>
<dbReference type="InterPro" id="IPR006860">
    <property type="entry name" value="FecR"/>
</dbReference>
<gene>
    <name evidence="4" type="ORF">HNQ92_004640</name>
</gene>
<feature type="domain" description="Protein FecR C-terminal" evidence="3">
    <location>
        <begin position="280"/>
        <end position="332"/>
    </location>
</feature>
<dbReference type="Gene3D" id="2.60.120.1440">
    <property type="match status" value="1"/>
</dbReference>
<reference evidence="4 5" key="1">
    <citation type="submission" date="2020-08" db="EMBL/GenBank/DDBJ databases">
        <title>Genomic Encyclopedia of Type Strains, Phase IV (KMG-IV): sequencing the most valuable type-strain genomes for metagenomic binning, comparative biology and taxonomic classification.</title>
        <authorList>
            <person name="Goeker M."/>
        </authorList>
    </citation>
    <scope>NUCLEOTIDE SEQUENCE [LARGE SCALE GENOMIC DNA]</scope>
    <source>
        <strain evidence="4 5">DSM 105074</strain>
    </source>
</reference>
<evidence type="ECO:0000256" key="1">
    <source>
        <dbReference type="SAM" id="Phobius"/>
    </source>
</evidence>
<name>A0A840U3R1_9BACT</name>
<dbReference type="InterPro" id="IPR032508">
    <property type="entry name" value="FecR_C"/>
</dbReference>
<organism evidence="4 5">
    <name type="scientific">Rhabdobacter roseus</name>
    <dbReference type="NCBI Taxonomy" id="1655419"/>
    <lineage>
        <taxon>Bacteria</taxon>
        <taxon>Pseudomonadati</taxon>
        <taxon>Bacteroidota</taxon>
        <taxon>Cytophagia</taxon>
        <taxon>Cytophagales</taxon>
        <taxon>Cytophagaceae</taxon>
        <taxon>Rhabdobacter</taxon>
    </lineage>
</organism>
<keyword evidence="5" id="KW-1185">Reference proteome</keyword>
<evidence type="ECO:0000313" key="4">
    <source>
        <dbReference type="EMBL" id="MBB5286479.1"/>
    </source>
</evidence>
<accession>A0A840U3R1</accession>
<dbReference type="GO" id="GO:0016989">
    <property type="term" value="F:sigma factor antagonist activity"/>
    <property type="evidence" value="ECO:0007669"/>
    <property type="project" value="TreeGrafter"/>
</dbReference>
<feature type="transmembrane region" description="Helical" evidence="1">
    <location>
        <begin position="86"/>
        <end position="107"/>
    </location>
</feature>
<dbReference type="RefSeq" id="WP_184177658.1">
    <property type="nucleotide sequence ID" value="NZ_JACHGF010000010.1"/>
</dbReference>
<comment type="caution">
    <text evidence="4">The sequence shown here is derived from an EMBL/GenBank/DDBJ whole genome shotgun (WGS) entry which is preliminary data.</text>
</comment>
<dbReference type="PIRSF" id="PIRSF018266">
    <property type="entry name" value="FecR"/>
    <property type="match status" value="1"/>
</dbReference>
<dbReference type="Proteomes" id="UP000557307">
    <property type="component" value="Unassembled WGS sequence"/>
</dbReference>
<feature type="domain" description="FecR protein" evidence="2">
    <location>
        <begin position="135"/>
        <end position="222"/>
    </location>
</feature>
<dbReference type="PANTHER" id="PTHR30273">
    <property type="entry name" value="PERIPLASMIC SIGNAL SENSOR AND SIGMA FACTOR ACTIVATOR FECR-RELATED"/>
    <property type="match status" value="1"/>
</dbReference>
<evidence type="ECO:0000259" key="2">
    <source>
        <dbReference type="Pfam" id="PF04773"/>
    </source>
</evidence>
<keyword evidence="1" id="KW-1133">Transmembrane helix</keyword>
<dbReference type="InterPro" id="IPR012373">
    <property type="entry name" value="Ferrdict_sens_TM"/>
</dbReference>
<keyword evidence="1" id="KW-0472">Membrane</keyword>
<dbReference type="Pfam" id="PF16344">
    <property type="entry name" value="FecR_C"/>
    <property type="match status" value="1"/>
</dbReference>
<keyword evidence="1" id="KW-0812">Transmembrane</keyword>
<dbReference type="EMBL" id="JACHGF010000010">
    <property type="protein sequence ID" value="MBB5286479.1"/>
    <property type="molecule type" value="Genomic_DNA"/>
</dbReference>
<evidence type="ECO:0000313" key="5">
    <source>
        <dbReference type="Proteomes" id="UP000557307"/>
    </source>
</evidence>
<dbReference type="Pfam" id="PF04773">
    <property type="entry name" value="FecR"/>
    <property type="match status" value="1"/>
</dbReference>
<sequence>MTQLLEKFSRGETTPEEEKYLFAWLETQRDEGALSLYEEYRQVLYQRQQPLKIEKSEQLLRKIHARLRAEEPAPEATRAVALWPRYLRPLVAAASVLLVALAGWWYLQPRPGTLSPTELAVAPLAMVEKVNQTTEVLPIALPDGSAIWLHPASRVRYAAALDGPQREVQLWGKAFFEVTKNPARPFVVRANELVTKVLGTSFMVEAFEHQSSYAVTVKTGTVSVTTQAHDAEASTLSTPSPVALKANQRLVFDRTRRAFTAAQLPVQVAPEVLPPTPITYTFKEVPVTDILATLSRDYGVPIRVNEQVLAGCSLTTTLTDKPFFEKLKIICEGVGPGTSFTLEDGVVVLTSLGCN</sequence>
<dbReference type="PANTHER" id="PTHR30273:SF2">
    <property type="entry name" value="PROTEIN FECR"/>
    <property type="match status" value="1"/>
</dbReference>
<dbReference type="AlphaFoldDB" id="A0A840U3R1"/>
<dbReference type="Gene3D" id="3.55.50.30">
    <property type="match status" value="1"/>
</dbReference>
<evidence type="ECO:0000259" key="3">
    <source>
        <dbReference type="Pfam" id="PF16344"/>
    </source>
</evidence>
<protein>
    <submittedName>
        <fullName evidence="4">Ferric-dicitrate binding protein FerR (Iron transport regulator)</fullName>
    </submittedName>
</protein>